<organism evidence="1 2">
    <name type="scientific">Pelodictyon phaeoclathratiforme (strain DSM 5477 / BU-1)</name>
    <dbReference type="NCBI Taxonomy" id="324925"/>
    <lineage>
        <taxon>Bacteria</taxon>
        <taxon>Pseudomonadati</taxon>
        <taxon>Chlorobiota</taxon>
        <taxon>Chlorobiia</taxon>
        <taxon>Chlorobiales</taxon>
        <taxon>Chlorobiaceae</taxon>
        <taxon>Chlorobium/Pelodictyon group</taxon>
        <taxon>Pelodictyon</taxon>
    </lineage>
</organism>
<reference evidence="1 2" key="1">
    <citation type="submission" date="2008-06" db="EMBL/GenBank/DDBJ databases">
        <title>Complete sequence of Pelodictyon phaeoclathratiforme BU-1.</title>
        <authorList>
            <consortium name="US DOE Joint Genome Institute"/>
            <person name="Lucas S."/>
            <person name="Copeland A."/>
            <person name="Lapidus A."/>
            <person name="Glavina del Rio T."/>
            <person name="Dalin E."/>
            <person name="Tice H."/>
            <person name="Bruce D."/>
            <person name="Goodwin L."/>
            <person name="Pitluck S."/>
            <person name="Schmutz J."/>
            <person name="Larimer F."/>
            <person name="Land M."/>
            <person name="Hauser L."/>
            <person name="Kyrpides N."/>
            <person name="Mikhailova N."/>
            <person name="Liu Z."/>
            <person name="Li T."/>
            <person name="Zhao F."/>
            <person name="Overmann J."/>
            <person name="Bryant D.A."/>
            <person name="Richardson P."/>
        </authorList>
    </citation>
    <scope>NUCLEOTIDE SEQUENCE [LARGE SCALE GENOMIC DNA]</scope>
    <source>
        <strain evidence="2">DSM 5477 / BU-1</strain>
    </source>
</reference>
<dbReference type="KEGG" id="pph:Ppha_0515"/>
<protein>
    <recommendedName>
        <fullName evidence="3">Zinc finger, YgiT-type</fullName>
    </recommendedName>
</protein>
<proteinExistence type="predicted"/>
<dbReference type="InterPro" id="IPR022453">
    <property type="entry name" value="Znf_MqsA-type"/>
</dbReference>
<keyword evidence="2" id="KW-1185">Reference proteome</keyword>
<dbReference type="EMBL" id="CP001110">
    <property type="protein sequence ID" value="ACF42840.1"/>
    <property type="molecule type" value="Genomic_DNA"/>
</dbReference>
<dbReference type="Gene3D" id="3.10.20.860">
    <property type="match status" value="1"/>
</dbReference>
<evidence type="ECO:0000313" key="1">
    <source>
        <dbReference type="EMBL" id="ACF42840.1"/>
    </source>
</evidence>
<dbReference type="eggNOG" id="ENOG50332CF">
    <property type="taxonomic scope" value="Bacteria"/>
</dbReference>
<dbReference type="NCBIfam" id="TIGR03831">
    <property type="entry name" value="YgiT_finger"/>
    <property type="match status" value="1"/>
</dbReference>
<evidence type="ECO:0008006" key="3">
    <source>
        <dbReference type="Google" id="ProtNLM"/>
    </source>
</evidence>
<dbReference type="CDD" id="cd12870">
    <property type="entry name" value="MqsA"/>
    <property type="match status" value="1"/>
</dbReference>
<name>B4SD06_PELPB</name>
<accession>B4SD06</accession>
<dbReference type="STRING" id="324925.Ppha_0515"/>
<dbReference type="RefSeq" id="WP_012507335.1">
    <property type="nucleotide sequence ID" value="NC_011060.1"/>
</dbReference>
<dbReference type="OrthoDB" id="9812340at2"/>
<dbReference type="Proteomes" id="UP000002724">
    <property type="component" value="Chromosome"/>
</dbReference>
<sequence>MNTNITISCCPLCGGEKTEGKTTITVDLGYGLVVIRDVPATVCALCGADWVDDDVADKIERIVEEARKKHSQMEVISLKASC</sequence>
<dbReference type="HOGENOM" id="CLU_174612_4_0_10"/>
<gene>
    <name evidence="1" type="ordered locus">Ppha_0515</name>
</gene>
<dbReference type="AlphaFoldDB" id="B4SD06"/>
<evidence type="ECO:0000313" key="2">
    <source>
        <dbReference type="Proteomes" id="UP000002724"/>
    </source>
</evidence>